<dbReference type="EMBL" id="VTOU01000003">
    <property type="protein sequence ID" value="TZG26181.1"/>
    <property type="molecule type" value="Genomic_DNA"/>
</dbReference>
<evidence type="ECO:0000259" key="3">
    <source>
        <dbReference type="PROSITE" id="PS51186"/>
    </source>
</evidence>
<dbReference type="Pfam" id="PF00583">
    <property type="entry name" value="Acetyltransf_1"/>
    <property type="match status" value="1"/>
</dbReference>
<name>A0A5D9C848_9SPHN</name>
<dbReference type="PROSITE" id="PS51186">
    <property type="entry name" value="GNAT"/>
    <property type="match status" value="1"/>
</dbReference>
<evidence type="ECO:0000256" key="2">
    <source>
        <dbReference type="ARBA" id="ARBA00023315"/>
    </source>
</evidence>
<dbReference type="InterPro" id="IPR050832">
    <property type="entry name" value="Bact_Acetyltransf"/>
</dbReference>
<comment type="caution">
    <text evidence="4">The sequence shown here is derived from an EMBL/GenBank/DDBJ whole genome shotgun (WGS) entry which is preliminary data.</text>
</comment>
<evidence type="ECO:0000313" key="5">
    <source>
        <dbReference type="Proteomes" id="UP000322077"/>
    </source>
</evidence>
<protein>
    <submittedName>
        <fullName evidence="4">GNAT family N-acetyltransferase</fullName>
    </submittedName>
</protein>
<gene>
    <name evidence="4" type="ORF">FYJ91_14615</name>
</gene>
<sequence length="172" mass="18932">MIRAARAEDAPALATLKLETFRQTFLEGGFAIPYPPADLAIFERDSYDPAVVAREIADPGRATWVAERDGALIAYAQVGPSKLPHPDVRQGHGELYQLYVLRSAQGLGLGGQLLDLTLDHLGDTRPGPIWLGVWSGNLKAQAVYAKRGFSKVGEYDFPVGAWRDHEFIFRRG</sequence>
<accession>A0A5D9C848</accession>
<keyword evidence="2" id="KW-0012">Acyltransferase</keyword>
<evidence type="ECO:0000313" key="4">
    <source>
        <dbReference type="EMBL" id="TZG26181.1"/>
    </source>
</evidence>
<dbReference type="PANTHER" id="PTHR43877">
    <property type="entry name" value="AMINOALKYLPHOSPHONATE N-ACETYLTRANSFERASE-RELATED-RELATED"/>
    <property type="match status" value="1"/>
</dbReference>
<keyword evidence="5" id="KW-1185">Reference proteome</keyword>
<feature type="domain" description="N-acetyltransferase" evidence="3">
    <location>
        <begin position="1"/>
        <end position="172"/>
    </location>
</feature>
<evidence type="ECO:0000256" key="1">
    <source>
        <dbReference type="ARBA" id="ARBA00022679"/>
    </source>
</evidence>
<proteinExistence type="predicted"/>
<dbReference type="SUPFAM" id="SSF55729">
    <property type="entry name" value="Acyl-CoA N-acyltransferases (Nat)"/>
    <property type="match status" value="1"/>
</dbReference>
<dbReference type="Gene3D" id="3.40.630.30">
    <property type="match status" value="1"/>
</dbReference>
<dbReference type="PANTHER" id="PTHR43877:SF1">
    <property type="entry name" value="ACETYLTRANSFERASE"/>
    <property type="match status" value="1"/>
</dbReference>
<dbReference type="Proteomes" id="UP000322077">
    <property type="component" value="Unassembled WGS sequence"/>
</dbReference>
<dbReference type="RefSeq" id="WP_149522986.1">
    <property type="nucleotide sequence ID" value="NZ_VTOU01000003.1"/>
</dbReference>
<keyword evidence="1 4" id="KW-0808">Transferase</keyword>
<dbReference type="AlphaFoldDB" id="A0A5D9C848"/>
<dbReference type="InterPro" id="IPR016181">
    <property type="entry name" value="Acyl_CoA_acyltransferase"/>
</dbReference>
<organism evidence="4 5">
    <name type="scientific">Sphingomonas montanisoli</name>
    <dbReference type="NCBI Taxonomy" id="2606412"/>
    <lineage>
        <taxon>Bacteria</taxon>
        <taxon>Pseudomonadati</taxon>
        <taxon>Pseudomonadota</taxon>
        <taxon>Alphaproteobacteria</taxon>
        <taxon>Sphingomonadales</taxon>
        <taxon>Sphingomonadaceae</taxon>
        <taxon>Sphingomonas</taxon>
    </lineage>
</organism>
<dbReference type="InterPro" id="IPR000182">
    <property type="entry name" value="GNAT_dom"/>
</dbReference>
<reference evidence="4 5" key="1">
    <citation type="submission" date="2019-08" db="EMBL/GenBank/DDBJ databases">
        <authorList>
            <person name="Wang G."/>
            <person name="Xu Z."/>
        </authorList>
    </citation>
    <scope>NUCLEOTIDE SEQUENCE [LARGE SCALE GENOMIC DNA]</scope>
    <source>
        <strain evidence="4 5">ZX</strain>
    </source>
</reference>
<dbReference type="GO" id="GO:0016747">
    <property type="term" value="F:acyltransferase activity, transferring groups other than amino-acyl groups"/>
    <property type="evidence" value="ECO:0007669"/>
    <property type="project" value="InterPro"/>
</dbReference>